<gene>
    <name evidence="2" type="ORF">EVAR_19456_1</name>
</gene>
<reference evidence="2 3" key="1">
    <citation type="journal article" date="2019" name="Commun. Biol.">
        <title>The bagworm genome reveals a unique fibroin gene that provides high tensile strength.</title>
        <authorList>
            <person name="Kono N."/>
            <person name="Nakamura H."/>
            <person name="Ohtoshi R."/>
            <person name="Tomita M."/>
            <person name="Numata K."/>
            <person name="Arakawa K."/>
        </authorList>
    </citation>
    <scope>NUCLEOTIDE SEQUENCE [LARGE SCALE GENOMIC DNA]</scope>
</reference>
<proteinExistence type="predicted"/>
<evidence type="ECO:0000256" key="1">
    <source>
        <dbReference type="SAM" id="MobiDB-lite"/>
    </source>
</evidence>
<sequence>MRLQEAHFGRHKAHRHKSPSVPRPRPRRASPQTRRVRELKVRAELPSNEVIFPEIIRAKRRRVWHAAGACAAPVPRLNCINVSRLRAGRGHRLSAPTVTTMWTRMHQRCGIASSLTGGILYGFKYRRFRRASFGILISAPLRKLYPLSFEELRDERAAGPVRRARMTQ</sequence>
<feature type="compositionally biased region" description="Basic residues" evidence="1">
    <location>
        <begin position="9"/>
        <end position="28"/>
    </location>
</feature>
<feature type="region of interest" description="Disordered" evidence="1">
    <location>
        <begin position="1"/>
        <end position="35"/>
    </location>
</feature>
<dbReference type="EMBL" id="BGZK01000301">
    <property type="protein sequence ID" value="GBP35236.1"/>
    <property type="molecule type" value="Genomic_DNA"/>
</dbReference>
<dbReference type="Proteomes" id="UP000299102">
    <property type="component" value="Unassembled WGS sequence"/>
</dbReference>
<organism evidence="2 3">
    <name type="scientific">Eumeta variegata</name>
    <name type="common">Bagworm moth</name>
    <name type="synonym">Eumeta japonica</name>
    <dbReference type="NCBI Taxonomy" id="151549"/>
    <lineage>
        <taxon>Eukaryota</taxon>
        <taxon>Metazoa</taxon>
        <taxon>Ecdysozoa</taxon>
        <taxon>Arthropoda</taxon>
        <taxon>Hexapoda</taxon>
        <taxon>Insecta</taxon>
        <taxon>Pterygota</taxon>
        <taxon>Neoptera</taxon>
        <taxon>Endopterygota</taxon>
        <taxon>Lepidoptera</taxon>
        <taxon>Glossata</taxon>
        <taxon>Ditrysia</taxon>
        <taxon>Tineoidea</taxon>
        <taxon>Psychidae</taxon>
        <taxon>Oiketicinae</taxon>
        <taxon>Eumeta</taxon>
    </lineage>
</organism>
<name>A0A4C1V989_EUMVA</name>
<evidence type="ECO:0000313" key="3">
    <source>
        <dbReference type="Proteomes" id="UP000299102"/>
    </source>
</evidence>
<accession>A0A4C1V989</accession>
<comment type="caution">
    <text evidence="2">The sequence shown here is derived from an EMBL/GenBank/DDBJ whole genome shotgun (WGS) entry which is preliminary data.</text>
</comment>
<protein>
    <submittedName>
        <fullName evidence="2">Uncharacterized protein</fullName>
    </submittedName>
</protein>
<dbReference type="AlphaFoldDB" id="A0A4C1V989"/>
<keyword evidence="3" id="KW-1185">Reference proteome</keyword>
<evidence type="ECO:0000313" key="2">
    <source>
        <dbReference type="EMBL" id="GBP35236.1"/>
    </source>
</evidence>